<protein>
    <submittedName>
        <fullName evidence="2">Uncharacterized protein</fullName>
    </submittedName>
</protein>
<evidence type="ECO:0000256" key="1">
    <source>
        <dbReference type="SAM" id="SignalP"/>
    </source>
</evidence>
<proteinExistence type="predicted"/>
<organism evidence="2 3">
    <name type="scientific">Eumeta variegata</name>
    <name type="common">Bagworm moth</name>
    <name type="synonym">Eumeta japonica</name>
    <dbReference type="NCBI Taxonomy" id="151549"/>
    <lineage>
        <taxon>Eukaryota</taxon>
        <taxon>Metazoa</taxon>
        <taxon>Ecdysozoa</taxon>
        <taxon>Arthropoda</taxon>
        <taxon>Hexapoda</taxon>
        <taxon>Insecta</taxon>
        <taxon>Pterygota</taxon>
        <taxon>Neoptera</taxon>
        <taxon>Endopterygota</taxon>
        <taxon>Lepidoptera</taxon>
        <taxon>Glossata</taxon>
        <taxon>Ditrysia</taxon>
        <taxon>Tineoidea</taxon>
        <taxon>Psychidae</taxon>
        <taxon>Oiketicinae</taxon>
        <taxon>Eumeta</taxon>
    </lineage>
</organism>
<dbReference type="OrthoDB" id="10054666at2759"/>
<evidence type="ECO:0000313" key="3">
    <source>
        <dbReference type="Proteomes" id="UP000299102"/>
    </source>
</evidence>
<comment type="caution">
    <text evidence="2">The sequence shown here is derived from an EMBL/GenBank/DDBJ whole genome shotgun (WGS) entry which is preliminary data.</text>
</comment>
<accession>A0A4C1Y1A4</accession>
<sequence>MKTLDFLAVIIVHFVIKAISIESVDHQTNHVKALDTFINGPEIFRVRSWAEEIGNRFKEHEEHVVHRAELLKSFADVKSESRNGSAIVDKVSSAFHDLLERRVDAAENIMRRAEELANEKSTVPSNYMFNTSKVSGIFLILFEGSVH</sequence>
<feature type="signal peptide" evidence="1">
    <location>
        <begin position="1"/>
        <end position="20"/>
    </location>
</feature>
<feature type="chain" id="PRO_5020036750" evidence="1">
    <location>
        <begin position="21"/>
        <end position="147"/>
    </location>
</feature>
<dbReference type="AlphaFoldDB" id="A0A4C1Y1A4"/>
<gene>
    <name evidence="2" type="ORF">EVAR_39604_1</name>
</gene>
<keyword evidence="1" id="KW-0732">Signal</keyword>
<keyword evidence="3" id="KW-1185">Reference proteome</keyword>
<dbReference type="STRING" id="151549.A0A4C1Y1A4"/>
<dbReference type="EMBL" id="BGZK01001059">
    <property type="protein sequence ID" value="GBP70021.1"/>
    <property type="molecule type" value="Genomic_DNA"/>
</dbReference>
<reference evidence="2 3" key="1">
    <citation type="journal article" date="2019" name="Commun. Biol.">
        <title>The bagworm genome reveals a unique fibroin gene that provides high tensile strength.</title>
        <authorList>
            <person name="Kono N."/>
            <person name="Nakamura H."/>
            <person name="Ohtoshi R."/>
            <person name="Tomita M."/>
            <person name="Numata K."/>
            <person name="Arakawa K."/>
        </authorList>
    </citation>
    <scope>NUCLEOTIDE SEQUENCE [LARGE SCALE GENOMIC DNA]</scope>
</reference>
<name>A0A4C1Y1A4_EUMVA</name>
<evidence type="ECO:0000313" key="2">
    <source>
        <dbReference type="EMBL" id="GBP70021.1"/>
    </source>
</evidence>
<dbReference type="Proteomes" id="UP000299102">
    <property type="component" value="Unassembled WGS sequence"/>
</dbReference>